<feature type="domain" description="Aminoacyl-tRNA synthetase class Ia" evidence="13">
    <location>
        <begin position="17"/>
        <end position="423"/>
    </location>
</feature>
<dbReference type="Pfam" id="PF08264">
    <property type="entry name" value="Anticodon_1"/>
    <property type="match status" value="1"/>
</dbReference>
<dbReference type="InterPro" id="IPR002300">
    <property type="entry name" value="aa-tRNA-synth_Ia"/>
</dbReference>
<dbReference type="InterPro" id="IPR001412">
    <property type="entry name" value="aa-tRNA-synth_I_CS"/>
</dbReference>
<dbReference type="AlphaFoldDB" id="A0A2M8KDJ6"/>
<dbReference type="EMBL" id="PFDW01000065">
    <property type="protein sequence ID" value="PJE57985.1"/>
    <property type="molecule type" value="Genomic_DNA"/>
</dbReference>
<evidence type="ECO:0000256" key="4">
    <source>
        <dbReference type="ARBA" id="ARBA00022490"/>
    </source>
</evidence>
<evidence type="ECO:0000256" key="8">
    <source>
        <dbReference type="ARBA" id="ARBA00022917"/>
    </source>
</evidence>
<dbReference type="SUPFAM" id="SSF50677">
    <property type="entry name" value="ValRS/IleRS/LeuRS editing domain"/>
    <property type="match status" value="1"/>
</dbReference>
<evidence type="ECO:0000256" key="9">
    <source>
        <dbReference type="ARBA" id="ARBA00023146"/>
    </source>
</evidence>
<dbReference type="GO" id="GO:0005829">
    <property type="term" value="C:cytosol"/>
    <property type="evidence" value="ECO:0007669"/>
    <property type="project" value="TreeGrafter"/>
</dbReference>
<comment type="similarity">
    <text evidence="12">Belongs to the class-I aminoacyl-tRNA synthetase family.</text>
</comment>
<protein>
    <recommendedName>
        <fullName evidence="3 11">Valine--tRNA ligase</fullName>
        <ecNumber evidence="3 11">6.1.1.9</ecNumber>
    </recommendedName>
</protein>
<dbReference type="PANTHER" id="PTHR11946">
    <property type="entry name" value="VALYL-TRNA SYNTHETASES"/>
    <property type="match status" value="1"/>
</dbReference>
<dbReference type="SUPFAM" id="SSF47323">
    <property type="entry name" value="Anticodon-binding domain of a subclass of class I aminoacyl-tRNA synthetases"/>
    <property type="match status" value="1"/>
</dbReference>
<dbReference type="PRINTS" id="PR00986">
    <property type="entry name" value="TRNASYNTHVAL"/>
</dbReference>
<comment type="catalytic activity">
    <reaction evidence="10">
        <text>tRNA(Val) + L-valine + ATP = L-valyl-tRNA(Val) + AMP + diphosphate</text>
        <dbReference type="Rhea" id="RHEA:10704"/>
        <dbReference type="Rhea" id="RHEA-COMP:9672"/>
        <dbReference type="Rhea" id="RHEA-COMP:9708"/>
        <dbReference type="ChEBI" id="CHEBI:30616"/>
        <dbReference type="ChEBI" id="CHEBI:33019"/>
        <dbReference type="ChEBI" id="CHEBI:57762"/>
        <dbReference type="ChEBI" id="CHEBI:78442"/>
        <dbReference type="ChEBI" id="CHEBI:78537"/>
        <dbReference type="ChEBI" id="CHEBI:456215"/>
        <dbReference type="EC" id="6.1.1.9"/>
    </reaction>
</comment>
<accession>A0A2M8KDJ6</accession>
<dbReference type="InterPro" id="IPR009080">
    <property type="entry name" value="tRNAsynth_Ia_anticodon-bd"/>
</dbReference>
<evidence type="ECO:0000259" key="14">
    <source>
        <dbReference type="Pfam" id="PF08264"/>
    </source>
</evidence>
<evidence type="ECO:0000256" key="11">
    <source>
        <dbReference type="NCBIfam" id="TIGR00422"/>
    </source>
</evidence>
<dbReference type="InterPro" id="IPR014729">
    <property type="entry name" value="Rossmann-like_a/b/a_fold"/>
</dbReference>
<evidence type="ECO:0000259" key="13">
    <source>
        <dbReference type="Pfam" id="PF00133"/>
    </source>
</evidence>
<proteinExistence type="inferred from homology"/>
<dbReference type="PANTHER" id="PTHR11946:SF93">
    <property type="entry name" value="VALINE--TRNA LIGASE, CHLOROPLASTIC_MITOCHONDRIAL 2"/>
    <property type="match status" value="1"/>
</dbReference>
<comment type="subcellular location">
    <subcellularLocation>
        <location evidence="1">Cytoplasm</location>
    </subcellularLocation>
</comment>
<evidence type="ECO:0000313" key="15">
    <source>
        <dbReference type="EMBL" id="PJE57985.1"/>
    </source>
</evidence>
<feature type="domain" description="Aminoacyl-tRNA synthetase class Ia" evidence="13">
    <location>
        <begin position="426"/>
        <end position="545"/>
    </location>
</feature>
<dbReference type="EC" id="6.1.1.9" evidence="3 11"/>
<dbReference type="GO" id="GO:0006438">
    <property type="term" value="P:valyl-tRNA aminoacylation"/>
    <property type="evidence" value="ECO:0007669"/>
    <property type="project" value="UniProtKB-UniRule"/>
</dbReference>
<keyword evidence="9 12" id="KW-0030">Aminoacyl-tRNA synthetase</keyword>
<evidence type="ECO:0000256" key="6">
    <source>
        <dbReference type="ARBA" id="ARBA00022741"/>
    </source>
</evidence>
<name>A0A2M8KDJ6_9BACT</name>
<reference evidence="16" key="1">
    <citation type="submission" date="2017-09" db="EMBL/GenBank/DDBJ databases">
        <title>Depth-based differentiation of microbial function through sediment-hosted aquifers and enrichment of novel symbionts in the deep terrestrial subsurface.</title>
        <authorList>
            <person name="Probst A.J."/>
            <person name="Ladd B."/>
            <person name="Jarett J.K."/>
            <person name="Geller-Mcgrath D.E."/>
            <person name="Sieber C.M.K."/>
            <person name="Emerson J.B."/>
            <person name="Anantharaman K."/>
            <person name="Thomas B.C."/>
            <person name="Malmstrom R."/>
            <person name="Stieglmeier M."/>
            <person name="Klingl A."/>
            <person name="Woyke T."/>
            <person name="Ryan C.M."/>
            <person name="Banfield J.F."/>
        </authorList>
    </citation>
    <scope>NUCLEOTIDE SEQUENCE [LARGE SCALE GENOMIC DNA]</scope>
</reference>
<feature type="domain" description="Methionyl/Valyl/Leucyl/Isoleucyl-tRNA synthetase anticodon-binding" evidence="14">
    <location>
        <begin position="588"/>
        <end position="686"/>
    </location>
</feature>
<dbReference type="InterPro" id="IPR002303">
    <property type="entry name" value="Valyl-tRNA_ligase"/>
</dbReference>
<keyword evidence="4" id="KW-0963">Cytoplasm</keyword>
<dbReference type="Gene3D" id="3.90.740.10">
    <property type="entry name" value="Valyl/Leucyl/Isoleucyl-tRNA synthetase, editing domain"/>
    <property type="match status" value="1"/>
</dbReference>
<evidence type="ECO:0000256" key="7">
    <source>
        <dbReference type="ARBA" id="ARBA00022840"/>
    </source>
</evidence>
<organism evidence="15 16">
    <name type="scientific">Candidatus Portnoybacteria bacterium CG10_big_fil_rev_8_21_14_0_10_36_7</name>
    <dbReference type="NCBI Taxonomy" id="1974812"/>
    <lineage>
        <taxon>Bacteria</taxon>
        <taxon>Candidatus Portnoyibacteriota</taxon>
    </lineage>
</organism>
<dbReference type="FunFam" id="3.40.50.620:FF:000032">
    <property type="entry name" value="Valine--tRNA ligase"/>
    <property type="match status" value="1"/>
</dbReference>
<evidence type="ECO:0000313" key="16">
    <source>
        <dbReference type="Proteomes" id="UP000231450"/>
    </source>
</evidence>
<dbReference type="NCBIfam" id="TIGR00422">
    <property type="entry name" value="valS"/>
    <property type="match status" value="1"/>
</dbReference>
<sequence length="686" mass="79044">MSKPPADQYSPKNVEEKIYRLWEESGYFAPDKHKAIADNPNSKKTFCITIPPPNVTGNLHMGHALNCTIQDILIRQKRMQGYKTLWIPGTDHAGIATQNVVEKDLKKQNISRHDLGREKFLDKVWEWKKKYGDIILNQYKQLGASLDWSRTRFTMDNDYAKAVETAFLHYHKKGLIYQGERTINWCVRCATSLSDLELEYEEETGNLWFIKYPLKDSKEFITVATTRPETMLGDSGIAVNPKDTRYKDLIDKFVVLPLVNRDIPIVADRMIEMEFGTGLVKVTPAHDLTDFEIGQRNNLANYMVIGANGRMTELAGKYKDMKVQEARNAVVKDLTELGLIEKIEPNAHRVAKCYRCARTIEPILSKQWFVKMNKLAKIAANEVKKGNIKFHPRRFEKTYLSWLENIKDWCISRQIWWGHKIPIEGENDVLDTWFSAALWPFATLGWPEKTNDLKNYYPTQVLSTARDIINLWVSRMIFSGLEFTKQKPFSDVIIHATILAKDGRRMSKSLGTGVDPIILINKYGGDATRFGLIWQAMGGQDIKFDENAMMAGKKFCNKLWNAGKFVMIKIGDENISAEIPQDNLTEADKIIIEKTENIVSELNKQIADYNFGQALHSLYDFFWHDFCDVYLEASKKQESAETKQILLYILKIVLKLAHPFTPFITEEIYSNQLLETEPLIIAKWPK</sequence>
<dbReference type="PROSITE" id="PS00178">
    <property type="entry name" value="AA_TRNA_LIGASE_I"/>
    <property type="match status" value="1"/>
</dbReference>
<dbReference type="InterPro" id="IPR009008">
    <property type="entry name" value="Val/Leu/Ile-tRNA-synth_edit"/>
</dbReference>
<evidence type="ECO:0000256" key="1">
    <source>
        <dbReference type="ARBA" id="ARBA00004496"/>
    </source>
</evidence>
<dbReference type="Gene3D" id="3.40.50.620">
    <property type="entry name" value="HUPs"/>
    <property type="match status" value="3"/>
</dbReference>
<dbReference type="SUPFAM" id="SSF52374">
    <property type="entry name" value="Nucleotidylyl transferase"/>
    <property type="match status" value="1"/>
</dbReference>
<dbReference type="Gene3D" id="1.10.730.10">
    <property type="entry name" value="Isoleucyl-tRNA Synthetase, Domain 1"/>
    <property type="match status" value="1"/>
</dbReference>
<evidence type="ECO:0000256" key="5">
    <source>
        <dbReference type="ARBA" id="ARBA00022598"/>
    </source>
</evidence>
<dbReference type="CDD" id="cd07962">
    <property type="entry name" value="Anticodon_Ia_Val"/>
    <property type="match status" value="1"/>
</dbReference>
<evidence type="ECO:0000256" key="10">
    <source>
        <dbReference type="ARBA" id="ARBA00047552"/>
    </source>
</evidence>
<evidence type="ECO:0000256" key="2">
    <source>
        <dbReference type="ARBA" id="ARBA00011245"/>
    </source>
</evidence>
<dbReference type="GO" id="GO:0002161">
    <property type="term" value="F:aminoacyl-tRNA deacylase activity"/>
    <property type="evidence" value="ECO:0007669"/>
    <property type="project" value="InterPro"/>
</dbReference>
<dbReference type="CDD" id="cd00817">
    <property type="entry name" value="ValRS_core"/>
    <property type="match status" value="1"/>
</dbReference>
<keyword evidence="6 12" id="KW-0547">Nucleotide-binding</keyword>
<keyword evidence="7 12" id="KW-0067">ATP-binding</keyword>
<comment type="subunit">
    <text evidence="2">Monomer.</text>
</comment>
<gene>
    <name evidence="15" type="primary">valS</name>
    <name evidence="15" type="ORF">COU81_03095</name>
</gene>
<comment type="caution">
    <text evidence="15">The sequence shown here is derived from an EMBL/GenBank/DDBJ whole genome shotgun (WGS) entry which is preliminary data.</text>
</comment>
<evidence type="ECO:0000256" key="12">
    <source>
        <dbReference type="RuleBase" id="RU363035"/>
    </source>
</evidence>
<dbReference type="InterPro" id="IPR033705">
    <property type="entry name" value="Anticodon_Ia_Val"/>
</dbReference>
<dbReference type="GO" id="GO:0004832">
    <property type="term" value="F:valine-tRNA ligase activity"/>
    <property type="evidence" value="ECO:0007669"/>
    <property type="project" value="UniProtKB-UniRule"/>
</dbReference>
<evidence type="ECO:0000256" key="3">
    <source>
        <dbReference type="ARBA" id="ARBA00013169"/>
    </source>
</evidence>
<keyword evidence="5 12" id="KW-0436">Ligase</keyword>
<dbReference type="GO" id="GO:0005524">
    <property type="term" value="F:ATP binding"/>
    <property type="evidence" value="ECO:0007669"/>
    <property type="project" value="UniProtKB-KW"/>
</dbReference>
<dbReference type="Pfam" id="PF00133">
    <property type="entry name" value="tRNA-synt_1"/>
    <property type="match status" value="2"/>
</dbReference>
<dbReference type="InterPro" id="IPR013155">
    <property type="entry name" value="M/V/L/I-tRNA-synth_anticd-bd"/>
</dbReference>
<dbReference type="Proteomes" id="UP000231450">
    <property type="component" value="Unassembled WGS sequence"/>
</dbReference>
<keyword evidence="8 12" id="KW-0648">Protein biosynthesis</keyword>